<organism evidence="4 5">
    <name type="scientific">Salmonirosea aquatica</name>
    <dbReference type="NCBI Taxonomy" id="2654236"/>
    <lineage>
        <taxon>Bacteria</taxon>
        <taxon>Pseudomonadati</taxon>
        <taxon>Bacteroidota</taxon>
        <taxon>Cytophagia</taxon>
        <taxon>Cytophagales</taxon>
        <taxon>Spirosomataceae</taxon>
        <taxon>Salmonirosea</taxon>
    </lineage>
</organism>
<dbReference type="InterPro" id="IPR005632">
    <property type="entry name" value="Chaperone_Skp"/>
</dbReference>
<evidence type="ECO:0000256" key="3">
    <source>
        <dbReference type="SAM" id="Phobius"/>
    </source>
</evidence>
<name>A0A7C9BJ69_9BACT</name>
<comment type="similarity">
    <text evidence="1">Belongs to the Skp family.</text>
</comment>
<evidence type="ECO:0000313" key="5">
    <source>
        <dbReference type="Proteomes" id="UP000479293"/>
    </source>
</evidence>
<dbReference type="SUPFAM" id="SSF111384">
    <property type="entry name" value="OmpH-like"/>
    <property type="match status" value="1"/>
</dbReference>
<keyword evidence="3" id="KW-1133">Transmembrane helix</keyword>
<gene>
    <name evidence="4" type="ORF">GBK04_12245</name>
</gene>
<dbReference type="PANTHER" id="PTHR35089">
    <property type="entry name" value="CHAPERONE PROTEIN SKP"/>
    <property type="match status" value="1"/>
</dbReference>
<reference evidence="4 5" key="1">
    <citation type="submission" date="2019-10" db="EMBL/GenBank/DDBJ databases">
        <title>Draft Genome Sequence of Cytophagaceae sp. SJW1-29.</title>
        <authorList>
            <person name="Choi A."/>
        </authorList>
    </citation>
    <scope>NUCLEOTIDE SEQUENCE [LARGE SCALE GENOMIC DNA]</scope>
    <source>
        <strain evidence="4 5">SJW1-29</strain>
    </source>
</reference>
<evidence type="ECO:0000256" key="2">
    <source>
        <dbReference type="ARBA" id="ARBA00022729"/>
    </source>
</evidence>
<keyword evidence="3" id="KW-0472">Membrane</keyword>
<evidence type="ECO:0000313" key="4">
    <source>
        <dbReference type="EMBL" id="MPR34115.1"/>
    </source>
</evidence>
<comment type="caution">
    <text evidence="4">The sequence shown here is derived from an EMBL/GenBank/DDBJ whole genome shotgun (WGS) entry which is preliminary data.</text>
</comment>
<protein>
    <submittedName>
        <fullName evidence="4">OmpH family outer membrane protein</fullName>
    </submittedName>
</protein>
<dbReference type="GO" id="GO:0005829">
    <property type="term" value="C:cytosol"/>
    <property type="evidence" value="ECO:0007669"/>
    <property type="project" value="TreeGrafter"/>
</dbReference>
<keyword evidence="2" id="KW-0732">Signal</keyword>
<dbReference type="AlphaFoldDB" id="A0A7C9BJ69"/>
<dbReference type="GO" id="GO:0051082">
    <property type="term" value="F:unfolded protein binding"/>
    <property type="evidence" value="ECO:0007669"/>
    <property type="project" value="InterPro"/>
</dbReference>
<keyword evidence="5" id="KW-1185">Reference proteome</keyword>
<sequence>MNNNTSLIWNAILTVAVLVLFFLHFSGGKSSSFSGADSTGVQGRRIVYVQVDTLLKNYAFFDDTRKELESKRYQLENDLANRGRSLENEIQFFQQKAQTMTLDQARATEAQLGKKQQDLIAYRDRQAQTLAQQEADKNNELYDLIYKYIEKYNKDNEYEYVLGYSKGGGILFANSDLNVTQKILDGLNNEYKEKSKAGEAKKDSTAKK</sequence>
<dbReference type="Pfam" id="PF03938">
    <property type="entry name" value="OmpH"/>
    <property type="match status" value="1"/>
</dbReference>
<dbReference type="EMBL" id="WHLY01000002">
    <property type="protein sequence ID" value="MPR34115.1"/>
    <property type="molecule type" value="Genomic_DNA"/>
</dbReference>
<dbReference type="PANTHER" id="PTHR35089:SF1">
    <property type="entry name" value="CHAPERONE PROTEIN SKP"/>
    <property type="match status" value="1"/>
</dbReference>
<feature type="transmembrane region" description="Helical" evidence="3">
    <location>
        <begin position="6"/>
        <end position="25"/>
    </location>
</feature>
<keyword evidence="3" id="KW-0812">Transmembrane</keyword>
<accession>A0A7C9BJ69</accession>
<dbReference type="SMART" id="SM00935">
    <property type="entry name" value="OmpH"/>
    <property type="match status" value="1"/>
</dbReference>
<proteinExistence type="inferred from homology"/>
<dbReference type="InterPro" id="IPR024930">
    <property type="entry name" value="Skp_dom_sf"/>
</dbReference>
<dbReference type="RefSeq" id="WP_373330920.1">
    <property type="nucleotide sequence ID" value="NZ_WHLY01000002.1"/>
</dbReference>
<dbReference type="Proteomes" id="UP000479293">
    <property type="component" value="Unassembled WGS sequence"/>
</dbReference>
<evidence type="ECO:0000256" key="1">
    <source>
        <dbReference type="ARBA" id="ARBA00009091"/>
    </source>
</evidence>
<dbReference type="GO" id="GO:0050821">
    <property type="term" value="P:protein stabilization"/>
    <property type="evidence" value="ECO:0007669"/>
    <property type="project" value="TreeGrafter"/>
</dbReference>
<dbReference type="Gene3D" id="3.30.910.20">
    <property type="entry name" value="Skp domain"/>
    <property type="match status" value="1"/>
</dbReference>